<protein>
    <submittedName>
        <fullName evidence="3">CsbD-like protein</fullName>
    </submittedName>
    <submittedName>
        <fullName evidence="4">Uncharacterized protein YjbJ (UPF0337 family)</fullName>
    </submittedName>
</protein>
<dbReference type="PANTHER" id="PTHR34977">
    <property type="entry name" value="UPF0337 PROTEIN YJBJ"/>
    <property type="match status" value="1"/>
</dbReference>
<evidence type="ECO:0000259" key="2">
    <source>
        <dbReference type="Pfam" id="PF05532"/>
    </source>
</evidence>
<dbReference type="InterPro" id="IPR036629">
    <property type="entry name" value="YjbJ_sf"/>
</dbReference>
<dbReference type="eggNOG" id="COG3237">
    <property type="taxonomic scope" value="Bacteria"/>
</dbReference>
<keyword evidence="6" id="KW-1185">Reference proteome</keyword>
<dbReference type="STRING" id="616991.GCA_000733925_01365"/>
<evidence type="ECO:0000313" key="3">
    <source>
        <dbReference type="EMBL" id="ASO06432.1"/>
    </source>
</evidence>
<gene>
    <name evidence="3" type="ORF">AREALGSMS7_03000</name>
    <name evidence="4" type="ORF">GQ41_2194</name>
</gene>
<dbReference type="AlphaFoldDB" id="A0A221UYL6"/>
<dbReference type="Gene3D" id="1.10.1470.10">
    <property type="entry name" value="YjbJ"/>
    <property type="match status" value="1"/>
</dbReference>
<sequence length="100" mass="11963">MDQKWNLLNYCLLAFRSNFILNELLTCLPFFADHKYKNTMNSDQLEGKWKQVKGKFKQKYGDLTDNDLTYSEGKFEEFLGRLQEKTGKRKEQLKEEIDNL</sequence>
<accession>A0A221UYL6</accession>
<dbReference type="Proteomes" id="UP000315363">
    <property type="component" value="Unassembled WGS sequence"/>
</dbReference>
<dbReference type="Pfam" id="PF05532">
    <property type="entry name" value="CsbD"/>
    <property type="match status" value="1"/>
</dbReference>
<evidence type="ECO:0000313" key="5">
    <source>
        <dbReference type="Proteomes" id="UP000204551"/>
    </source>
</evidence>
<evidence type="ECO:0000313" key="4">
    <source>
        <dbReference type="EMBL" id="TQO37578.1"/>
    </source>
</evidence>
<dbReference type="EMBL" id="VHIF01000001">
    <property type="protein sequence ID" value="TQO37578.1"/>
    <property type="molecule type" value="Genomic_DNA"/>
</dbReference>
<dbReference type="KEGG" id="aalg:AREALGSMS7_03000"/>
<name>A0A221UYL6_9FLAO</name>
<proteinExistence type="inferred from homology"/>
<comment type="similarity">
    <text evidence="1">Belongs to the UPF0337 (CsbD) family.</text>
</comment>
<dbReference type="EMBL" id="CP022515">
    <property type="protein sequence ID" value="ASO06432.1"/>
    <property type="molecule type" value="Genomic_DNA"/>
</dbReference>
<evidence type="ECO:0000313" key="6">
    <source>
        <dbReference type="Proteomes" id="UP000315363"/>
    </source>
</evidence>
<evidence type="ECO:0000256" key="1">
    <source>
        <dbReference type="ARBA" id="ARBA00009129"/>
    </source>
</evidence>
<dbReference type="PANTHER" id="PTHR34977:SF1">
    <property type="entry name" value="UPF0337 PROTEIN YJBJ"/>
    <property type="match status" value="1"/>
</dbReference>
<organism evidence="3 5">
    <name type="scientific">Arenibacter algicola</name>
    <dbReference type="NCBI Taxonomy" id="616991"/>
    <lineage>
        <taxon>Bacteria</taxon>
        <taxon>Pseudomonadati</taxon>
        <taxon>Bacteroidota</taxon>
        <taxon>Flavobacteriia</taxon>
        <taxon>Flavobacteriales</taxon>
        <taxon>Flavobacteriaceae</taxon>
        <taxon>Arenibacter</taxon>
    </lineage>
</organism>
<reference evidence="4 6" key="2">
    <citation type="submission" date="2019-06" db="EMBL/GenBank/DDBJ databases">
        <title>A large-scale integrated study on North Sea by COGITO (Coastal Microbe Genomic &amp; Taxonomic Observatory).</title>
        <authorList>
            <person name="Teeling H."/>
        </authorList>
    </citation>
    <scope>NUCLEOTIDE SEQUENCE [LARGE SCALE GENOMIC DNA]</scope>
    <source>
        <strain evidence="4 6">MAR_2009_79</strain>
    </source>
</reference>
<dbReference type="InterPro" id="IPR008462">
    <property type="entry name" value="CsbD"/>
</dbReference>
<dbReference type="InterPro" id="IPR050423">
    <property type="entry name" value="UPF0337_stress_rsp"/>
</dbReference>
<reference evidence="3 5" key="1">
    <citation type="submission" date="2017-07" db="EMBL/GenBank/DDBJ databases">
        <title>Genome Sequence of Arenibacter algicola Strain SMS7 Isolated from a culture of the Diatom Skeletonema marinoi.</title>
        <authorList>
            <person name="Topel M."/>
            <person name="Pinder M.I.M."/>
            <person name="Johansson O.N."/>
            <person name="Kourtchenko O."/>
            <person name="Godhe A."/>
            <person name="Clarke A.K."/>
        </authorList>
    </citation>
    <scope>NUCLEOTIDE SEQUENCE [LARGE SCALE GENOMIC DNA]</scope>
    <source>
        <strain evidence="3 5">SMS7</strain>
    </source>
</reference>
<feature type="domain" description="CsbD-like" evidence="2">
    <location>
        <begin position="43"/>
        <end position="94"/>
    </location>
</feature>
<dbReference type="Proteomes" id="UP000204551">
    <property type="component" value="Chromosome"/>
</dbReference>
<dbReference type="SUPFAM" id="SSF69047">
    <property type="entry name" value="Hypothetical protein YjbJ"/>
    <property type="match status" value="1"/>
</dbReference>